<evidence type="ECO:0000313" key="1">
    <source>
        <dbReference type="EMBL" id="MFC5896966.1"/>
    </source>
</evidence>
<dbReference type="EMBL" id="JBHSPW010000018">
    <property type="protein sequence ID" value="MFC5896966.1"/>
    <property type="molecule type" value="Genomic_DNA"/>
</dbReference>
<evidence type="ECO:0000313" key="2">
    <source>
        <dbReference type="Proteomes" id="UP001596241"/>
    </source>
</evidence>
<protein>
    <submittedName>
        <fullName evidence="1">Uncharacterized protein</fullName>
    </submittedName>
</protein>
<proteinExistence type="predicted"/>
<sequence>MDAELTALATAGATALVQQMATDGWTQVRGRFAAFLARRRGTDDEETLRGELDASRDDLLTARQDGDEESAADVLAAWRGQLRRLLREDPDAAGELAALEEEWRPAPEGVSVRDVHNSMSGTMQQGVVIQAGVISELTSGNGPSPR</sequence>
<dbReference type="RefSeq" id="WP_345082968.1">
    <property type="nucleotide sequence ID" value="NZ_BAAAWG010000007.1"/>
</dbReference>
<keyword evidence="2" id="KW-1185">Reference proteome</keyword>
<comment type="caution">
    <text evidence="1">The sequence shown here is derived from an EMBL/GenBank/DDBJ whole genome shotgun (WGS) entry which is preliminary data.</text>
</comment>
<name>A0ABW1FS46_9ACTN</name>
<dbReference type="Proteomes" id="UP001596241">
    <property type="component" value="Unassembled WGS sequence"/>
</dbReference>
<organism evidence="1 2">
    <name type="scientific">Streptomyces ramulosus</name>
    <dbReference type="NCBI Taxonomy" id="47762"/>
    <lineage>
        <taxon>Bacteria</taxon>
        <taxon>Bacillati</taxon>
        <taxon>Actinomycetota</taxon>
        <taxon>Actinomycetes</taxon>
        <taxon>Kitasatosporales</taxon>
        <taxon>Streptomycetaceae</taxon>
        <taxon>Streptomyces</taxon>
    </lineage>
</organism>
<gene>
    <name evidence="1" type="ORF">ACFP3M_29615</name>
</gene>
<reference evidence="2" key="1">
    <citation type="journal article" date="2019" name="Int. J. Syst. Evol. Microbiol.">
        <title>The Global Catalogue of Microorganisms (GCM) 10K type strain sequencing project: providing services to taxonomists for standard genome sequencing and annotation.</title>
        <authorList>
            <consortium name="The Broad Institute Genomics Platform"/>
            <consortium name="The Broad Institute Genome Sequencing Center for Infectious Disease"/>
            <person name="Wu L."/>
            <person name="Ma J."/>
        </authorList>
    </citation>
    <scope>NUCLEOTIDE SEQUENCE [LARGE SCALE GENOMIC DNA]</scope>
    <source>
        <strain evidence="2">CGMCC 1.15809</strain>
    </source>
</reference>
<accession>A0ABW1FS46</accession>